<feature type="signal peptide" evidence="1">
    <location>
        <begin position="1"/>
        <end position="18"/>
    </location>
</feature>
<feature type="chain" id="PRO_5045729857" description="Lipoprotein" evidence="1">
    <location>
        <begin position="19"/>
        <end position="333"/>
    </location>
</feature>
<dbReference type="EMBL" id="JBHMBS010000004">
    <property type="protein sequence ID" value="MFB9675780.1"/>
    <property type="molecule type" value="Genomic_DNA"/>
</dbReference>
<evidence type="ECO:0000313" key="3">
    <source>
        <dbReference type="Proteomes" id="UP001589610"/>
    </source>
</evidence>
<dbReference type="Proteomes" id="UP001589610">
    <property type="component" value="Unassembled WGS sequence"/>
</dbReference>
<evidence type="ECO:0000313" key="2">
    <source>
        <dbReference type="EMBL" id="MFB9675780.1"/>
    </source>
</evidence>
<keyword evidence="3" id="KW-1185">Reference proteome</keyword>
<name>A0ABV5TBH6_9ACTN</name>
<accession>A0ABV5TBH6</accession>
<evidence type="ECO:0008006" key="4">
    <source>
        <dbReference type="Google" id="ProtNLM"/>
    </source>
</evidence>
<proteinExistence type="predicted"/>
<comment type="caution">
    <text evidence="2">The sequence shown here is derived from an EMBL/GenBank/DDBJ whole genome shotgun (WGS) entry which is preliminary data.</text>
</comment>
<evidence type="ECO:0000256" key="1">
    <source>
        <dbReference type="SAM" id="SignalP"/>
    </source>
</evidence>
<keyword evidence="1" id="KW-0732">Signal</keyword>
<sequence length="333" mass="35985">MLVALVAIVVLAGCSTTATPPAIPRAQPSWYSVNEPDTGAVAREVCPKGDGPGDVDCRSKVPGYDTCVRRHPAKTSATLCKQALIVRVGCRFGERGAFNNEKACAASFDSYLSCRTGTPVRSDEVCAAGEREFSRCPPTFDPAGGFDCVKARDAYYECRDDRRGDDTFCSTYIEVLGLCHTLRVGCSDLLDRYLGCADEDLSPNECAFGLTMRLNCLRDLGDGVFRQAATCDSVWRGSIRDCGGRQSLDTDGPTPCTGGRNWNTASYSICEKLGDPAETVGVAYVYSTSVGRTPVCWAPEDGARPMTEAAERAFGERGVRLVHRHGETRHEPM</sequence>
<protein>
    <recommendedName>
        <fullName evidence="4">Lipoprotein</fullName>
    </recommendedName>
</protein>
<gene>
    <name evidence="2" type="ORF">ACFFRH_09805</name>
</gene>
<organism evidence="2 3">
    <name type="scientific">Streptosporangium vulgare</name>
    <dbReference type="NCBI Taxonomy" id="46190"/>
    <lineage>
        <taxon>Bacteria</taxon>
        <taxon>Bacillati</taxon>
        <taxon>Actinomycetota</taxon>
        <taxon>Actinomycetes</taxon>
        <taxon>Streptosporangiales</taxon>
        <taxon>Streptosporangiaceae</taxon>
        <taxon>Streptosporangium</taxon>
    </lineage>
</organism>
<reference evidence="2 3" key="1">
    <citation type="submission" date="2024-09" db="EMBL/GenBank/DDBJ databases">
        <authorList>
            <person name="Sun Q."/>
            <person name="Mori K."/>
        </authorList>
    </citation>
    <scope>NUCLEOTIDE SEQUENCE [LARGE SCALE GENOMIC DNA]</scope>
    <source>
        <strain evidence="2 3">JCM 3028</strain>
    </source>
</reference>